<evidence type="ECO:0000256" key="1">
    <source>
        <dbReference type="SAM" id="Phobius"/>
    </source>
</evidence>
<protein>
    <submittedName>
        <fullName evidence="2">Uncharacterized protein</fullName>
    </submittedName>
</protein>
<accession>Q82WW2</accession>
<sequence>MIFRKNQCNHQTTFYQIRKVDDLIGCVYSFAAMGKRYMTDNFILLILFVSLLTNAVAWSFHQEIFKHELDHFHVSHRFDHHHSYHDHAADTGFHQHHDETLDNDPDFTDHLILHAAGQFQPFYFILLPIIPSLPGKENIPGFFPAGIPESTLDLPFRPPRNTASLEIRY</sequence>
<dbReference type="eggNOG" id="ENOG503137E">
    <property type="taxonomic scope" value="Bacteria"/>
</dbReference>
<keyword evidence="1" id="KW-0472">Membrane</keyword>
<dbReference type="EMBL" id="AL954747">
    <property type="protein sequence ID" value="CAD84456.1"/>
    <property type="molecule type" value="Genomic_DNA"/>
</dbReference>
<evidence type="ECO:0000313" key="3">
    <source>
        <dbReference type="Proteomes" id="UP000001416"/>
    </source>
</evidence>
<dbReference type="Proteomes" id="UP000001416">
    <property type="component" value="Chromosome"/>
</dbReference>
<feature type="transmembrane region" description="Helical" evidence="1">
    <location>
        <begin position="42"/>
        <end position="60"/>
    </location>
</feature>
<name>Q82WW2_NITEU</name>
<evidence type="ECO:0000313" key="2">
    <source>
        <dbReference type="EMBL" id="CAD84456.1"/>
    </source>
</evidence>
<dbReference type="HOGENOM" id="CLU_134377_0_0_4"/>
<keyword evidence="1" id="KW-1133">Transmembrane helix</keyword>
<reference evidence="2 3" key="1">
    <citation type="journal article" date="2003" name="J. Bacteriol.">
        <title>Complete genome sequence of the ammonia-oxidizing bacterium and obligate chemolithoautotroph Nitrosomonas europaea.</title>
        <authorList>
            <person name="Chain P."/>
            <person name="Lamerdin J."/>
            <person name="Larimer F."/>
            <person name="Regala W."/>
            <person name="Land M."/>
            <person name="Hauser L."/>
            <person name="Hooper A."/>
            <person name="Klotz M."/>
            <person name="Norton J."/>
            <person name="Sayavedra-Soto L."/>
            <person name="Arciero D."/>
            <person name="Hommes N."/>
            <person name="Whittaker M."/>
            <person name="Arp D."/>
        </authorList>
    </citation>
    <scope>NUCLEOTIDE SEQUENCE [LARGE SCALE GENOMIC DNA]</scope>
    <source>
        <strain evidence="3">ATCC 19718 / CIP 103999 / KCTC 2705 / NBRC 14298</strain>
    </source>
</reference>
<dbReference type="KEGG" id="neu:NE0545"/>
<gene>
    <name evidence="2" type="ordered locus">NE0545</name>
</gene>
<dbReference type="AlphaFoldDB" id="Q82WW2"/>
<dbReference type="STRING" id="228410.NE0545"/>
<keyword evidence="3" id="KW-1185">Reference proteome</keyword>
<organism evidence="2 3">
    <name type="scientific">Nitrosomonas europaea (strain ATCC 19718 / CIP 103999 / KCTC 2705 / NBRC 14298)</name>
    <dbReference type="NCBI Taxonomy" id="228410"/>
    <lineage>
        <taxon>Bacteria</taxon>
        <taxon>Pseudomonadati</taxon>
        <taxon>Pseudomonadota</taxon>
        <taxon>Betaproteobacteria</taxon>
        <taxon>Nitrosomonadales</taxon>
        <taxon>Nitrosomonadaceae</taxon>
        <taxon>Nitrosomonas</taxon>
    </lineage>
</organism>
<proteinExistence type="predicted"/>
<keyword evidence="1" id="KW-0812">Transmembrane</keyword>